<keyword evidence="2" id="KW-0812">Transmembrane</keyword>
<comment type="caution">
    <text evidence="3">The sequence shown here is derived from an EMBL/GenBank/DDBJ whole genome shotgun (WGS) entry which is preliminary data.</text>
</comment>
<accession>A0A9N8PIG1</accession>
<evidence type="ECO:0000256" key="2">
    <source>
        <dbReference type="SAM" id="Phobius"/>
    </source>
</evidence>
<dbReference type="Proteomes" id="UP000714618">
    <property type="component" value="Unassembled WGS sequence"/>
</dbReference>
<keyword evidence="4" id="KW-1185">Reference proteome</keyword>
<organism evidence="3 4">
    <name type="scientific">Aureobasidium mustum</name>
    <dbReference type="NCBI Taxonomy" id="2773714"/>
    <lineage>
        <taxon>Eukaryota</taxon>
        <taxon>Fungi</taxon>
        <taxon>Dikarya</taxon>
        <taxon>Ascomycota</taxon>
        <taxon>Pezizomycotina</taxon>
        <taxon>Dothideomycetes</taxon>
        <taxon>Dothideomycetidae</taxon>
        <taxon>Dothideales</taxon>
        <taxon>Saccotheciaceae</taxon>
        <taxon>Aureobasidium</taxon>
    </lineage>
</organism>
<reference evidence="3" key="1">
    <citation type="submission" date="2020-06" db="EMBL/GenBank/DDBJ databases">
        <authorList>
            <person name="Onetto C."/>
        </authorList>
    </citation>
    <scope>NUCLEOTIDE SEQUENCE</scope>
</reference>
<evidence type="ECO:0000313" key="4">
    <source>
        <dbReference type="Proteomes" id="UP000714618"/>
    </source>
</evidence>
<feature type="region of interest" description="Disordered" evidence="1">
    <location>
        <begin position="288"/>
        <end position="312"/>
    </location>
</feature>
<proteinExistence type="predicted"/>
<keyword evidence="2" id="KW-0472">Membrane</keyword>
<protein>
    <submittedName>
        <fullName evidence="3">Uncharacterized protein</fullName>
    </submittedName>
</protein>
<evidence type="ECO:0000313" key="3">
    <source>
        <dbReference type="EMBL" id="CAD0096314.1"/>
    </source>
</evidence>
<keyword evidence="2" id="KW-1133">Transmembrane helix</keyword>
<gene>
    <name evidence="3" type="ORF">AWRI4233_LOCUS5569</name>
</gene>
<sequence length="353" mass="37935">MTSQVTSVDLSIVGGQEPPWAARSSYYASLYSVQRSSELVSSTETLDTPTLTASVIETTAVLTRNTTNSTGLSTSFTSTSTGIPFTMAWTTPVRTPIPPLTTIFTAPGSCSTRPFTLSTSNNSLVGVWGLSSDFVDPCYPDGWATAKENFYSPGACPEDHTYASIVFGTATSDPYTMVNCCSSVSGMELWDEDQCLTLITTSTYFPIYWFGHSLGSDLGFTRSPEVYTKRCSSGSASKKEKQDAGTTSSGLSVGIGIGVALGMLISMGVIIFAVFRIRKKRAKRLQVASNSSSDGDLNPELPGDSSTEREIMAELDDQTESKEMEGDAMFPELEHLVKSSELEVPHKIHELPG</sequence>
<name>A0A9N8PIG1_9PEZI</name>
<dbReference type="OrthoDB" id="4770059at2759"/>
<feature type="transmembrane region" description="Helical" evidence="2">
    <location>
        <begin position="251"/>
        <end position="275"/>
    </location>
</feature>
<dbReference type="AlphaFoldDB" id="A0A9N8PIG1"/>
<feature type="non-terminal residue" evidence="3">
    <location>
        <position position="1"/>
    </location>
</feature>
<dbReference type="EMBL" id="CAIJEO010000007">
    <property type="protein sequence ID" value="CAD0096314.1"/>
    <property type="molecule type" value="Genomic_DNA"/>
</dbReference>
<evidence type="ECO:0000256" key="1">
    <source>
        <dbReference type="SAM" id="MobiDB-lite"/>
    </source>
</evidence>